<dbReference type="AlphaFoldDB" id="A0A2T0U463"/>
<evidence type="ECO:0000256" key="1">
    <source>
        <dbReference type="ARBA" id="ARBA00001968"/>
    </source>
</evidence>
<dbReference type="InterPro" id="IPR003697">
    <property type="entry name" value="Maf-like"/>
</dbReference>
<dbReference type="CDD" id="cd00555">
    <property type="entry name" value="Maf"/>
    <property type="match status" value="1"/>
</dbReference>
<sequence>MITTFPPVILASKSPRRQELLQQMGIDFRVVLKDVDESFPAFLQPAEVAVYIARKKAEAFDDSLQENEIVITADTIVTIDGLILGKPEDEQDAFRILSLLSGKTHEVITGVAFLYKHKIHAFYDSTTVYFRGLSDEDKWFYIRNFKPFDKAGAYGIQEWIGHAAIEKIEGSYNNVVGLPTFRVYQELQKILADK</sequence>
<feature type="site" description="Important for substrate specificity" evidence="4">
    <location>
        <position position="16"/>
    </location>
</feature>
<dbReference type="PANTHER" id="PTHR43213:SF5">
    <property type="entry name" value="BIFUNCTIONAL DTTP_UTP PYROPHOSPHATASE_METHYLTRANSFERASE PROTEIN-RELATED"/>
    <property type="match status" value="1"/>
</dbReference>
<comment type="catalytic activity">
    <reaction evidence="4">
        <text>dTTP + H2O = dTMP + diphosphate + H(+)</text>
        <dbReference type="Rhea" id="RHEA:28534"/>
        <dbReference type="ChEBI" id="CHEBI:15377"/>
        <dbReference type="ChEBI" id="CHEBI:15378"/>
        <dbReference type="ChEBI" id="CHEBI:33019"/>
        <dbReference type="ChEBI" id="CHEBI:37568"/>
        <dbReference type="ChEBI" id="CHEBI:63528"/>
        <dbReference type="EC" id="3.6.1.9"/>
    </reaction>
</comment>
<evidence type="ECO:0000256" key="3">
    <source>
        <dbReference type="ARBA" id="ARBA00023080"/>
    </source>
</evidence>
<dbReference type="PANTHER" id="PTHR43213">
    <property type="entry name" value="BIFUNCTIONAL DTTP/UTP PYROPHOSPHATASE/METHYLTRANSFERASE PROTEIN-RELATED"/>
    <property type="match status" value="1"/>
</dbReference>
<dbReference type="NCBIfam" id="TIGR00172">
    <property type="entry name" value="maf"/>
    <property type="match status" value="1"/>
</dbReference>
<feature type="site" description="Important for substrate specificity" evidence="4">
    <location>
        <position position="157"/>
    </location>
</feature>
<keyword evidence="4" id="KW-0963">Cytoplasm</keyword>
<dbReference type="Proteomes" id="UP000238034">
    <property type="component" value="Unassembled WGS sequence"/>
</dbReference>
<feature type="site" description="Important for substrate specificity" evidence="4">
    <location>
        <position position="75"/>
    </location>
</feature>
<dbReference type="GO" id="GO:0036221">
    <property type="term" value="F:UTP diphosphatase activity"/>
    <property type="evidence" value="ECO:0007669"/>
    <property type="project" value="RHEA"/>
</dbReference>
<name>A0A2T0U463_9SPHI</name>
<comment type="catalytic activity">
    <reaction evidence="4">
        <text>UTP + H2O = UMP + diphosphate + H(+)</text>
        <dbReference type="Rhea" id="RHEA:29395"/>
        <dbReference type="ChEBI" id="CHEBI:15377"/>
        <dbReference type="ChEBI" id="CHEBI:15378"/>
        <dbReference type="ChEBI" id="CHEBI:33019"/>
        <dbReference type="ChEBI" id="CHEBI:46398"/>
        <dbReference type="ChEBI" id="CHEBI:57865"/>
        <dbReference type="EC" id="3.6.1.9"/>
    </reaction>
</comment>
<keyword evidence="6" id="KW-1185">Reference proteome</keyword>
<proteinExistence type="inferred from homology"/>
<keyword evidence="3 4" id="KW-0546">Nucleotide metabolism</keyword>
<dbReference type="GO" id="GO:0036218">
    <property type="term" value="F:dTTP diphosphatase activity"/>
    <property type="evidence" value="ECO:0007669"/>
    <property type="project" value="RHEA"/>
</dbReference>
<dbReference type="InterPro" id="IPR029001">
    <property type="entry name" value="ITPase-like_fam"/>
</dbReference>
<evidence type="ECO:0000256" key="4">
    <source>
        <dbReference type="HAMAP-Rule" id="MF_00528"/>
    </source>
</evidence>
<feature type="active site" description="Proton acceptor" evidence="4">
    <location>
        <position position="74"/>
    </location>
</feature>
<dbReference type="RefSeq" id="WP_106293273.1">
    <property type="nucleotide sequence ID" value="NZ_PVTH01000005.1"/>
</dbReference>
<dbReference type="EMBL" id="PVTH01000005">
    <property type="protein sequence ID" value="PRY52701.1"/>
    <property type="molecule type" value="Genomic_DNA"/>
</dbReference>
<accession>A0A2T0U463</accession>
<comment type="function">
    <text evidence="4">Nucleoside triphosphate pyrophosphatase that hydrolyzes dTTP and UTP. May have a dual role in cell division arrest and in preventing the incorporation of modified nucleotides into cellular nucleic acids.</text>
</comment>
<dbReference type="SUPFAM" id="SSF52972">
    <property type="entry name" value="ITPase-like"/>
    <property type="match status" value="1"/>
</dbReference>
<keyword evidence="2 4" id="KW-0378">Hydrolase</keyword>
<protein>
    <recommendedName>
        <fullName evidence="4">dTTP/UTP pyrophosphatase</fullName>
        <shortName evidence="4">dTTPase/UTPase</shortName>
        <ecNumber evidence="4">3.6.1.9</ecNumber>
    </recommendedName>
    <alternativeName>
        <fullName evidence="4">Nucleoside triphosphate pyrophosphatase</fullName>
    </alternativeName>
    <alternativeName>
        <fullName evidence="4">Nucleotide pyrophosphatase</fullName>
        <shortName evidence="4">Nucleotide PPase</shortName>
    </alternativeName>
</protein>
<evidence type="ECO:0000313" key="5">
    <source>
        <dbReference type="EMBL" id="PRY52701.1"/>
    </source>
</evidence>
<dbReference type="GO" id="GO:0009117">
    <property type="term" value="P:nucleotide metabolic process"/>
    <property type="evidence" value="ECO:0007669"/>
    <property type="project" value="UniProtKB-KW"/>
</dbReference>
<comment type="caution">
    <text evidence="4">Lacks conserved residue(s) required for the propagation of feature annotation.</text>
</comment>
<organism evidence="5 6">
    <name type="scientific">Arcticibacter pallidicorallinus</name>
    <dbReference type="NCBI Taxonomy" id="1259464"/>
    <lineage>
        <taxon>Bacteria</taxon>
        <taxon>Pseudomonadati</taxon>
        <taxon>Bacteroidota</taxon>
        <taxon>Sphingobacteriia</taxon>
        <taxon>Sphingobacteriales</taxon>
        <taxon>Sphingobacteriaceae</taxon>
        <taxon>Arcticibacter</taxon>
    </lineage>
</organism>
<evidence type="ECO:0000256" key="2">
    <source>
        <dbReference type="ARBA" id="ARBA00022801"/>
    </source>
</evidence>
<dbReference type="Pfam" id="PF02545">
    <property type="entry name" value="Maf"/>
    <property type="match status" value="1"/>
</dbReference>
<dbReference type="PIRSF" id="PIRSF006305">
    <property type="entry name" value="Maf"/>
    <property type="match status" value="1"/>
</dbReference>
<dbReference type="EC" id="3.6.1.9" evidence="4"/>
<evidence type="ECO:0000313" key="6">
    <source>
        <dbReference type="Proteomes" id="UP000238034"/>
    </source>
</evidence>
<comment type="subcellular location">
    <subcellularLocation>
        <location evidence="4">Cytoplasm</location>
    </subcellularLocation>
</comment>
<gene>
    <name evidence="5" type="ORF">B0I27_105168</name>
</gene>
<comment type="caution">
    <text evidence="5">The sequence shown here is derived from an EMBL/GenBank/DDBJ whole genome shotgun (WGS) entry which is preliminary data.</text>
</comment>
<reference evidence="5 6" key="1">
    <citation type="submission" date="2018-03" db="EMBL/GenBank/DDBJ databases">
        <title>Genomic Encyclopedia of Type Strains, Phase III (KMG-III): the genomes of soil and plant-associated and newly described type strains.</title>
        <authorList>
            <person name="Whitman W."/>
        </authorList>
    </citation>
    <scope>NUCLEOTIDE SEQUENCE [LARGE SCALE GENOMIC DNA]</scope>
    <source>
        <strain evidence="5 6">CGMCC 1.9313</strain>
    </source>
</reference>
<dbReference type="GO" id="GO:0005737">
    <property type="term" value="C:cytoplasm"/>
    <property type="evidence" value="ECO:0007669"/>
    <property type="project" value="UniProtKB-SubCell"/>
</dbReference>
<dbReference type="Gene3D" id="3.90.950.10">
    <property type="match status" value="1"/>
</dbReference>
<dbReference type="OrthoDB" id="9807767at2"/>
<comment type="similarity">
    <text evidence="4">Belongs to the Maf family. YhdE subfamily.</text>
</comment>
<dbReference type="HAMAP" id="MF_00528">
    <property type="entry name" value="Maf"/>
    <property type="match status" value="1"/>
</dbReference>
<comment type="cofactor">
    <cofactor evidence="1 4">
        <name>a divalent metal cation</name>
        <dbReference type="ChEBI" id="CHEBI:60240"/>
    </cofactor>
</comment>